<keyword evidence="5" id="KW-1003">Cell membrane</keyword>
<dbReference type="PATRIC" id="fig|1193502.14.peg.2583"/>
<dbReference type="PANTHER" id="PTHR40659">
    <property type="entry name" value="NICKEL/COBALT EFFLUX SYSTEM RCNA"/>
    <property type="match status" value="1"/>
</dbReference>
<proteinExistence type="inferred from homology"/>
<evidence type="ECO:0000256" key="5">
    <source>
        <dbReference type="ARBA" id="ARBA00022475"/>
    </source>
</evidence>
<dbReference type="KEGG" id="shal:SHALO_2551"/>
<keyword evidence="7 13" id="KW-0812">Transmembrane</keyword>
<dbReference type="InterPro" id="IPR011541">
    <property type="entry name" value="Ni/Co_transpt_high_affinity"/>
</dbReference>
<dbReference type="RefSeq" id="WP_069478857.1">
    <property type="nucleotide sequence ID" value="NZ_CP017111.1"/>
</dbReference>
<keyword evidence="3" id="KW-0171">Cobalt transport</keyword>
<comment type="subcellular location">
    <subcellularLocation>
        <location evidence="2 13">Cell membrane</location>
        <topology evidence="2 13">Multi-pass membrane protein</topology>
    </subcellularLocation>
</comment>
<feature type="transmembrane region" description="Helical" evidence="13">
    <location>
        <begin position="74"/>
        <end position="101"/>
    </location>
</feature>
<evidence type="ECO:0000256" key="11">
    <source>
        <dbReference type="ARBA" id="ARBA00023136"/>
    </source>
</evidence>
<comment type="function">
    <text evidence="1">Efflux system for nickel and cobalt.</text>
</comment>
<keyword evidence="10" id="KW-0921">Nickel transport</keyword>
<evidence type="ECO:0000256" key="13">
    <source>
        <dbReference type="RuleBase" id="RU362101"/>
    </source>
</evidence>
<comment type="similarity">
    <text evidence="13">Belongs to the NiCoT transporter (TC 2.A.52) family.</text>
</comment>
<evidence type="ECO:0000256" key="6">
    <source>
        <dbReference type="ARBA" id="ARBA00022596"/>
    </source>
</evidence>
<dbReference type="GO" id="GO:0010045">
    <property type="term" value="P:response to nickel cation"/>
    <property type="evidence" value="ECO:0007669"/>
    <property type="project" value="TreeGrafter"/>
</dbReference>
<keyword evidence="12" id="KW-0170">Cobalt</keyword>
<keyword evidence="8 13" id="KW-1133">Transmembrane helix</keyword>
<reference evidence="15" key="1">
    <citation type="submission" date="2016-08" db="EMBL/GenBank/DDBJ databases">
        <title>Complete genome sequence of the organohalide-respiring Epsilonproteobacterium Sulfurospirillum halorespirans.</title>
        <authorList>
            <person name="Goris T."/>
            <person name="Zimmermann J."/>
            <person name="Schenz B."/>
            <person name="Lemos M."/>
            <person name="Hackermueller J."/>
            <person name="Diekert G."/>
        </authorList>
    </citation>
    <scope>NUCLEOTIDE SEQUENCE [LARGE SCALE GENOMIC DNA]</scope>
    <source>
        <strain>DSM 13726</strain>
        <strain evidence="15">PCE-M2</strain>
    </source>
</reference>
<evidence type="ECO:0000313" key="15">
    <source>
        <dbReference type="Proteomes" id="UP000094609"/>
    </source>
</evidence>
<dbReference type="GO" id="GO:0032025">
    <property type="term" value="P:response to cobalt ion"/>
    <property type="evidence" value="ECO:0007669"/>
    <property type="project" value="TreeGrafter"/>
</dbReference>
<keyword evidence="11 13" id="KW-0472">Membrane</keyword>
<evidence type="ECO:0000256" key="3">
    <source>
        <dbReference type="ARBA" id="ARBA00022426"/>
    </source>
</evidence>
<feature type="transmembrane region" description="Helical" evidence="13">
    <location>
        <begin position="220"/>
        <end position="241"/>
    </location>
</feature>
<evidence type="ECO:0000256" key="4">
    <source>
        <dbReference type="ARBA" id="ARBA00022448"/>
    </source>
</evidence>
<dbReference type="Proteomes" id="UP000094609">
    <property type="component" value="Chromosome"/>
</dbReference>
<evidence type="ECO:0000256" key="9">
    <source>
        <dbReference type="ARBA" id="ARBA00023065"/>
    </source>
</evidence>
<evidence type="ECO:0000256" key="7">
    <source>
        <dbReference type="ARBA" id="ARBA00022692"/>
    </source>
</evidence>
<evidence type="ECO:0000313" key="14">
    <source>
        <dbReference type="EMBL" id="AOO66310.1"/>
    </source>
</evidence>
<accession>A0A1D7TMV7</accession>
<gene>
    <name evidence="14" type="ORF">SHALO_2551</name>
</gene>
<evidence type="ECO:0000256" key="1">
    <source>
        <dbReference type="ARBA" id="ARBA00002510"/>
    </source>
</evidence>
<dbReference type="GO" id="GO:0046583">
    <property type="term" value="F:monoatomic cation efflux transmembrane transporter activity"/>
    <property type="evidence" value="ECO:0007669"/>
    <property type="project" value="TreeGrafter"/>
</dbReference>
<evidence type="ECO:0000256" key="8">
    <source>
        <dbReference type="ARBA" id="ARBA00022989"/>
    </source>
</evidence>
<keyword evidence="4 13" id="KW-0813">Transport</keyword>
<dbReference type="Pfam" id="PF03824">
    <property type="entry name" value="NicO"/>
    <property type="match status" value="1"/>
</dbReference>
<organism evidence="14 15">
    <name type="scientific">Sulfurospirillum halorespirans DSM 13726</name>
    <dbReference type="NCBI Taxonomy" id="1193502"/>
    <lineage>
        <taxon>Bacteria</taxon>
        <taxon>Pseudomonadati</taxon>
        <taxon>Campylobacterota</taxon>
        <taxon>Epsilonproteobacteria</taxon>
        <taxon>Campylobacterales</taxon>
        <taxon>Sulfurospirillaceae</taxon>
        <taxon>Sulfurospirillum</taxon>
    </lineage>
</organism>
<sequence>MTLSSLATTFAEANRYFNTELSAHFRAIDEGNLLPMLLIFALSFGYGVVHAIGPGHGKALVAGYLLANPTKRSHVFQIGFFIAIVHALSALIVTLSATYIIQISAMKLFRQVNPPLFQISGGLIVLMGCWLLYDVWRSRTITKESIRPHNSRFGVVLLAGVVPCPGVITLCFFAITLGHIGIGIIAAVFMSLGMGLTISLAGLVVNRFQKVRPIVKHPRWFWVLRLVGVLCVIALGVWFLANPMSTRAF</sequence>
<name>A0A1D7TMV7_9BACT</name>
<evidence type="ECO:0000256" key="12">
    <source>
        <dbReference type="ARBA" id="ARBA00023285"/>
    </source>
</evidence>
<keyword evidence="9" id="KW-0406">Ion transport</keyword>
<keyword evidence="15" id="KW-1185">Reference proteome</keyword>
<feature type="transmembrane region" description="Helical" evidence="13">
    <location>
        <begin position="181"/>
        <end position="208"/>
    </location>
</feature>
<feature type="transmembrane region" description="Helical" evidence="13">
    <location>
        <begin position="116"/>
        <end position="133"/>
    </location>
</feature>
<dbReference type="EMBL" id="CP017111">
    <property type="protein sequence ID" value="AOO66310.1"/>
    <property type="molecule type" value="Genomic_DNA"/>
</dbReference>
<dbReference type="GO" id="GO:0015099">
    <property type="term" value="F:nickel cation transmembrane transporter activity"/>
    <property type="evidence" value="ECO:0007669"/>
    <property type="project" value="UniProtKB-UniRule"/>
</dbReference>
<dbReference type="AlphaFoldDB" id="A0A1D7TMV7"/>
<feature type="transmembrane region" description="Helical" evidence="13">
    <location>
        <begin position="153"/>
        <end position="175"/>
    </location>
</feature>
<evidence type="ECO:0000256" key="2">
    <source>
        <dbReference type="ARBA" id="ARBA00004651"/>
    </source>
</evidence>
<dbReference type="InterPro" id="IPR051224">
    <property type="entry name" value="NiCoT_RcnA"/>
</dbReference>
<dbReference type="STRING" id="1193502.SHALO_2551"/>
<evidence type="ECO:0000256" key="10">
    <source>
        <dbReference type="ARBA" id="ARBA00023112"/>
    </source>
</evidence>
<keyword evidence="6" id="KW-0533">Nickel</keyword>
<dbReference type="PANTHER" id="PTHR40659:SF1">
    <property type="entry name" value="NICKEL_COBALT EFFLUX SYSTEM RCNA"/>
    <property type="match status" value="1"/>
</dbReference>
<dbReference type="GO" id="GO:0006824">
    <property type="term" value="P:cobalt ion transport"/>
    <property type="evidence" value="ECO:0007669"/>
    <property type="project" value="UniProtKB-KW"/>
</dbReference>
<dbReference type="GO" id="GO:0005886">
    <property type="term" value="C:plasma membrane"/>
    <property type="evidence" value="ECO:0007669"/>
    <property type="project" value="UniProtKB-SubCell"/>
</dbReference>
<protein>
    <recommendedName>
        <fullName evidence="13">Nickel/cobalt efflux system</fullName>
    </recommendedName>
</protein>